<evidence type="ECO:0000313" key="1">
    <source>
        <dbReference type="EMBL" id="KRY32828.1"/>
    </source>
</evidence>
<dbReference type="EMBL" id="JYDH01000091">
    <property type="protein sequence ID" value="KRY32828.1"/>
    <property type="molecule type" value="Genomic_DNA"/>
</dbReference>
<protein>
    <submittedName>
        <fullName evidence="1">Uncharacterized protein</fullName>
    </submittedName>
</protein>
<sequence length="64" mass="7158">MLTESCCLVHKGNTGKSKTTTTRQDDLIRRRKRMATFLHASVANGCPICMDSQKASDYTDLLHT</sequence>
<reference evidence="1 2" key="1">
    <citation type="submission" date="2015-01" db="EMBL/GenBank/DDBJ databases">
        <title>Evolution of Trichinella species and genotypes.</title>
        <authorList>
            <person name="Korhonen P.K."/>
            <person name="Edoardo P."/>
            <person name="Giuseppe L.R."/>
            <person name="Gasser R.B."/>
        </authorList>
    </citation>
    <scope>NUCLEOTIDE SEQUENCE [LARGE SCALE GENOMIC DNA]</scope>
    <source>
        <strain evidence="1">ISS3</strain>
    </source>
</reference>
<name>A0A0V1B7Z6_TRISP</name>
<dbReference type="InParanoid" id="A0A0V1B7Z6"/>
<proteinExistence type="predicted"/>
<evidence type="ECO:0000313" key="2">
    <source>
        <dbReference type="Proteomes" id="UP000054776"/>
    </source>
</evidence>
<keyword evidence="2" id="KW-1185">Reference proteome</keyword>
<comment type="caution">
    <text evidence="1">The sequence shown here is derived from an EMBL/GenBank/DDBJ whole genome shotgun (WGS) entry which is preliminary data.</text>
</comment>
<dbReference type="Proteomes" id="UP000054776">
    <property type="component" value="Unassembled WGS sequence"/>
</dbReference>
<dbReference type="OrthoDB" id="10447373at2759"/>
<accession>A0A0V1B7Z6</accession>
<organism evidence="1 2">
    <name type="scientific">Trichinella spiralis</name>
    <name type="common">Trichina worm</name>
    <dbReference type="NCBI Taxonomy" id="6334"/>
    <lineage>
        <taxon>Eukaryota</taxon>
        <taxon>Metazoa</taxon>
        <taxon>Ecdysozoa</taxon>
        <taxon>Nematoda</taxon>
        <taxon>Enoplea</taxon>
        <taxon>Dorylaimia</taxon>
        <taxon>Trichinellida</taxon>
        <taxon>Trichinellidae</taxon>
        <taxon>Trichinella</taxon>
    </lineage>
</organism>
<dbReference type="AlphaFoldDB" id="A0A0V1B7Z6"/>
<gene>
    <name evidence="1" type="ORF">T01_3322</name>
</gene>